<dbReference type="EMBL" id="CP001101">
    <property type="protein sequence ID" value="ACE05008.1"/>
    <property type="molecule type" value="Genomic_DNA"/>
</dbReference>
<proteinExistence type="predicted"/>
<dbReference type="AlphaFoldDB" id="B3EN19"/>
<reference evidence="2" key="1">
    <citation type="submission" date="2008-06" db="EMBL/GenBank/DDBJ databases">
        <title>Complete sequence of Chlorobium phaeobacteroides BS1.</title>
        <authorList>
            <consortium name="US DOE Joint Genome Institute"/>
            <person name="Lucas S."/>
            <person name="Copeland A."/>
            <person name="Lapidus A."/>
            <person name="Glavina del Rio T."/>
            <person name="Dalin E."/>
            <person name="Tice H."/>
            <person name="Bruce D."/>
            <person name="Goodwin L."/>
            <person name="Pitluck S."/>
            <person name="Schmutz J."/>
            <person name="Larimer F."/>
            <person name="Land M."/>
            <person name="Hauser L."/>
            <person name="Kyrpides N."/>
            <person name="Ovchinnikova G."/>
            <person name="Li T."/>
            <person name="Liu Z."/>
            <person name="Zhao F."/>
            <person name="Overmann J."/>
            <person name="Bryant D.A."/>
            <person name="Richardson P."/>
        </authorList>
    </citation>
    <scope>NUCLEOTIDE SEQUENCE [LARGE SCALE GENOMIC DNA]</scope>
    <source>
        <strain evidence="2">BS1</strain>
    </source>
</reference>
<dbReference type="InterPro" id="IPR001763">
    <property type="entry name" value="Rhodanese-like_dom"/>
</dbReference>
<dbReference type="KEGG" id="cpb:Cphamn1_2099"/>
<organism evidence="2">
    <name type="scientific">Chlorobium phaeobacteroides (strain BS1)</name>
    <dbReference type="NCBI Taxonomy" id="331678"/>
    <lineage>
        <taxon>Bacteria</taxon>
        <taxon>Pseudomonadati</taxon>
        <taxon>Chlorobiota</taxon>
        <taxon>Chlorobiia</taxon>
        <taxon>Chlorobiales</taxon>
        <taxon>Chlorobiaceae</taxon>
        <taxon>Chlorobium/Pelodictyon group</taxon>
        <taxon>Chlorobium</taxon>
    </lineage>
</organism>
<dbReference type="Pfam" id="PF00581">
    <property type="entry name" value="Rhodanese"/>
    <property type="match status" value="1"/>
</dbReference>
<dbReference type="PANTHER" id="PTHR43031:SF16">
    <property type="entry name" value="OXIDOREDUCTASE"/>
    <property type="match status" value="1"/>
</dbReference>
<gene>
    <name evidence="2" type="ordered locus">Cphamn1_2099</name>
</gene>
<feature type="domain" description="Rhodanese" evidence="1">
    <location>
        <begin position="71"/>
        <end position="167"/>
    </location>
</feature>
<sequence>MTSLKTRRHFPASDSALSYNRIRTTKTVLHMFMLGNLLSPSGALGATENMIEKTIPVPVISARELLVMLDAKESVILFDTRTEEEYEKSHIEEAVHVEPNTPTEAFIERYADTIRNTKLVFYCSVGQRSSEFLNRVQQKCLDAGAIACYNLRGGIFRWYNEGHPVVDSRGATDDIHGYNPLWGMMVEKRRK</sequence>
<dbReference type="eggNOG" id="COG0607">
    <property type="taxonomic scope" value="Bacteria"/>
</dbReference>
<dbReference type="SUPFAM" id="SSF52821">
    <property type="entry name" value="Rhodanese/Cell cycle control phosphatase"/>
    <property type="match status" value="1"/>
</dbReference>
<dbReference type="InterPro" id="IPR036873">
    <property type="entry name" value="Rhodanese-like_dom_sf"/>
</dbReference>
<dbReference type="CDD" id="cd00158">
    <property type="entry name" value="RHOD"/>
    <property type="match status" value="1"/>
</dbReference>
<accession>B3EN19</accession>
<evidence type="ECO:0000313" key="2">
    <source>
        <dbReference type="EMBL" id="ACE05008.1"/>
    </source>
</evidence>
<dbReference type="PANTHER" id="PTHR43031">
    <property type="entry name" value="FAD-DEPENDENT OXIDOREDUCTASE"/>
    <property type="match status" value="1"/>
</dbReference>
<dbReference type="HOGENOM" id="CLU_089574_5_1_10"/>
<dbReference type="Gene3D" id="3.40.250.10">
    <property type="entry name" value="Rhodanese-like domain"/>
    <property type="match status" value="1"/>
</dbReference>
<dbReference type="SMART" id="SM00450">
    <property type="entry name" value="RHOD"/>
    <property type="match status" value="1"/>
</dbReference>
<dbReference type="STRING" id="331678.Cphamn1_2099"/>
<dbReference type="InterPro" id="IPR050229">
    <property type="entry name" value="GlpE_sulfurtransferase"/>
</dbReference>
<dbReference type="PROSITE" id="PS50206">
    <property type="entry name" value="RHODANESE_3"/>
    <property type="match status" value="1"/>
</dbReference>
<name>B3EN19_CHLPB</name>
<evidence type="ECO:0000259" key="1">
    <source>
        <dbReference type="PROSITE" id="PS50206"/>
    </source>
</evidence>
<protein>
    <submittedName>
        <fullName evidence="2">Rhodanese domain protein</fullName>
    </submittedName>
</protein>